<evidence type="ECO:0000313" key="7">
    <source>
        <dbReference type="Proteomes" id="UP000652013"/>
    </source>
</evidence>
<comment type="similarity">
    <text evidence="1 3">Belongs to the complex I 30 kDa subunit family.</text>
</comment>
<comment type="subunit">
    <text evidence="3">NDH-1 is composed of 14 different subunits. Subunits NuoB, C, D, E, F, and G constitute the peripheral sector of the complex.</text>
</comment>
<evidence type="ECO:0000259" key="5">
    <source>
        <dbReference type="Pfam" id="PF00329"/>
    </source>
</evidence>
<dbReference type="InterPro" id="IPR010218">
    <property type="entry name" value="NADH_DH_suC"/>
</dbReference>
<dbReference type="HAMAP" id="MF_01357">
    <property type="entry name" value="NDH1_NuoC"/>
    <property type="match status" value="1"/>
</dbReference>
<accession>A0A8J4DJB1</accession>
<feature type="region of interest" description="Disordered" evidence="4">
    <location>
        <begin position="1"/>
        <end position="22"/>
    </location>
</feature>
<dbReference type="PANTHER" id="PTHR10884:SF14">
    <property type="entry name" value="NADH DEHYDROGENASE [UBIQUINONE] IRON-SULFUR PROTEIN 3, MITOCHONDRIAL"/>
    <property type="match status" value="1"/>
</dbReference>
<name>A0A8J4DJB1_9ACTN</name>
<protein>
    <recommendedName>
        <fullName evidence="3">NADH-quinone oxidoreductase subunit C</fullName>
        <ecNumber evidence="3">7.1.1.-</ecNumber>
    </recommendedName>
    <alternativeName>
        <fullName evidence="3">NADH dehydrogenase I subunit C</fullName>
    </alternativeName>
    <alternativeName>
        <fullName evidence="3">NDH-1 subunit C</fullName>
    </alternativeName>
</protein>
<keyword evidence="3" id="KW-0874">Quinone</keyword>
<dbReference type="SUPFAM" id="SSF143243">
    <property type="entry name" value="Nqo5-like"/>
    <property type="match status" value="1"/>
</dbReference>
<evidence type="ECO:0000256" key="2">
    <source>
        <dbReference type="ARBA" id="ARBA00022448"/>
    </source>
</evidence>
<dbReference type="GO" id="GO:0005886">
    <property type="term" value="C:plasma membrane"/>
    <property type="evidence" value="ECO:0007669"/>
    <property type="project" value="UniProtKB-SubCell"/>
</dbReference>
<dbReference type="GO" id="GO:0008137">
    <property type="term" value="F:NADH dehydrogenase (ubiquinone) activity"/>
    <property type="evidence" value="ECO:0007669"/>
    <property type="project" value="InterPro"/>
</dbReference>
<dbReference type="EMBL" id="BOOY01000022">
    <property type="protein sequence ID" value="GIJ03626.1"/>
    <property type="molecule type" value="Genomic_DNA"/>
</dbReference>
<comment type="catalytic activity">
    <reaction evidence="3">
        <text>a quinone + NADH + 5 H(+)(in) = a quinol + NAD(+) + 4 H(+)(out)</text>
        <dbReference type="Rhea" id="RHEA:57888"/>
        <dbReference type="ChEBI" id="CHEBI:15378"/>
        <dbReference type="ChEBI" id="CHEBI:24646"/>
        <dbReference type="ChEBI" id="CHEBI:57540"/>
        <dbReference type="ChEBI" id="CHEBI:57945"/>
        <dbReference type="ChEBI" id="CHEBI:132124"/>
    </reaction>
</comment>
<gene>
    <name evidence="3 6" type="primary">nuoC</name>
    <name evidence="6" type="ORF">Sya03_29780</name>
</gene>
<dbReference type="NCBIfam" id="NF005856">
    <property type="entry name" value="PRK07785.1"/>
    <property type="match status" value="1"/>
</dbReference>
<dbReference type="RefSeq" id="WP_203938893.1">
    <property type="nucleotide sequence ID" value="NZ_BAAAGJ010000022.1"/>
</dbReference>
<sequence length="241" mass="26700">MSDATNEPGSELNAVPTGANIGSPAEVSPTIHAEHGMFGVQGTGDVSGFGGLVRRRPSTQDTPRPFGGYFDEVHDALEEAYPGFADAIEKVVVDRGELTLHVKPEKIREVCQVMRDDEALRFELCSSVSGVDYLGSDTRRLHVVYHLTSMTYRRVVRLEAAVPVDGRLPSVTSVYPTADWQEREAYDMFGVVFEGHPNLTRILMPDDWEGHPQRKDYPLGGVAVEYKGAEIPPPDKRRVYQ</sequence>
<comment type="caution">
    <text evidence="6">The sequence shown here is derived from an EMBL/GenBank/DDBJ whole genome shotgun (WGS) entry which is preliminary data.</text>
</comment>
<comment type="function">
    <text evidence="3">NDH-1 shuttles electrons from NADH, via FMN and iron-sulfur (Fe-S) centers, to quinones in the respiratory chain. The immediate electron acceptor for the enzyme in this species is believed to be a menaquinone. Couples the redox reaction to proton translocation (for every two electrons transferred, four hydrogen ions are translocated across the cytoplasmic membrane), and thus conserves the redox energy in a proton gradient.</text>
</comment>
<dbReference type="Pfam" id="PF00329">
    <property type="entry name" value="Complex1_30kDa"/>
    <property type="match status" value="1"/>
</dbReference>
<keyword evidence="3" id="KW-0520">NAD</keyword>
<keyword evidence="3" id="KW-1003">Cell membrane</keyword>
<dbReference type="NCBIfam" id="TIGR01961">
    <property type="entry name" value="NuoC_fam"/>
    <property type="match status" value="1"/>
</dbReference>
<dbReference type="InterPro" id="IPR001268">
    <property type="entry name" value="NADH_UbQ_OxRdtase_30kDa_su"/>
</dbReference>
<keyword evidence="2 3" id="KW-0813">Transport</keyword>
<keyword evidence="3" id="KW-0472">Membrane</keyword>
<dbReference type="PANTHER" id="PTHR10884">
    <property type="entry name" value="NADH DEHYDROGENASE UBIQUINONE IRON-SULFUR PROTEIN 3"/>
    <property type="match status" value="1"/>
</dbReference>
<dbReference type="AlphaFoldDB" id="A0A8J4DJB1"/>
<dbReference type="GO" id="GO:0048038">
    <property type="term" value="F:quinone binding"/>
    <property type="evidence" value="ECO:0007669"/>
    <property type="project" value="UniProtKB-KW"/>
</dbReference>
<evidence type="ECO:0000256" key="1">
    <source>
        <dbReference type="ARBA" id="ARBA00007569"/>
    </source>
</evidence>
<proteinExistence type="inferred from homology"/>
<evidence type="ECO:0000313" key="6">
    <source>
        <dbReference type="EMBL" id="GIJ03626.1"/>
    </source>
</evidence>
<evidence type="ECO:0000256" key="4">
    <source>
        <dbReference type="SAM" id="MobiDB-lite"/>
    </source>
</evidence>
<dbReference type="Gene3D" id="3.30.460.80">
    <property type="entry name" value="NADH:ubiquinone oxidoreductase, 30kDa subunit"/>
    <property type="match status" value="1"/>
</dbReference>
<feature type="domain" description="NADH:ubiquinone oxidoreductase 30kDa subunit" evidence="5">
    <location>
        <begin position="100"/>
        <end position="221"/>
    </location>
</feature>
<comment type="subcellular location">
    <subcellularLocation>
        <location evidence="3">Cell membrane</location>
        <topology evidence="3">Peripheral membrane protein</topology>
        <orientation evidence="3">Cytoplasmic side</orientation>
    </subcellularLocation>
</comment>
<dbReference type="GO" id="GO:0050136">
    <property type="term" value="F:NADH dehydrogenase (quinone) (non-electrogenic) activity"/>
    <property type="evidence" value="ECO:0007669"/>
    <property type="project" value="UniProtKB-UniRule"/>
</dbReference>
<evidence type="ECO:0000256" key="3">
    <source>
        <dbReference type="HAMAP-Rule" id="MF_01357"/>
    </source>
</evidence>
<dbReference type="EC" id="7.1.1.-" evidence="3"/>
<organism evidence="6 7">
    <name type="scientific">Spirilliplanes yamanashiensis</name>
    <dbReference type="NCBI Taxonomy" id="42233"/>
    <lineage>
        <taxon>Bacteria</taxon>
        <taxon>Bacillati</taxon>
        <taxon>Actinomycetota</taxon>
        <taxon>Actinomycetes</taxon>
        <taxon>Micromonosporales</taxon>
        <taxon>Micromonosporaceae</taxon>
        <taxon>Spirilliplanes</taxon>
    </lineage>
</organism>
<dbReference type="InterPro" id="IPR037232">
    <property type="entry name" value="NADH_quin_OxRdtase_su_C/D-like"/>
</dbReference>
<reference evidence="6" key="1">
    <citation type="submission" date="2021-01" db="EMBL/GenBank/DDBJ databases">
        <title>Whole genome shotgun sequence of Spirilliplanes yamanashiensis NBRC 15828.</title>
        <authorList>
            <person name="Komaki H."/>
            <person name="Tamura T."/>
        </authorList>
    </citation>
    <scope>NUCLEOTIDE SEQUENCE</scope>
    <source>
        <strain evidence="6">NBRC 15828</strain>
    </source>
</reference>
<keyword evidence="7" id="KW-1185">Reference proteome</keyword>
<dbReference type="Proteomes" id="UP000652013">
    <property type="component" value="Unassembled WGS sequence"/>
</dbReference>
<keyword evidence="3" id="KW-1278">Translocase</keyword>